<dbReference type="Pfam" id="PF03703">
    <property type="entry name" value="bPH_2"/>
    <property type="match status" value="1"/>
</dbReference>
<dbReference type="PANTHER" id="PTHR34473">
    <property type="entry name" value="UPF0699 TRANSMEMBRANE PROTEIN YDBS"/>
    <property type="match status" value="1"/>
</dbReference>
<accession>A0A193BVW0</accession>
<organism evidence="3 4">
    <name type="scientific">Amycolatopsis orientalis</name>
    <name type="common">Nocardia orientalis</name>
    <dbReference type="NCBI Taxonomy" id="31958"/>
    <lineage>
        <taxon>Bacteria</taxon>
        <taxon>Bacillati</taxon>
        <taxon>Actinomycetota</taxon>
        <taxon>Actinomycetes</taxon>
        <taxon>Pseudonocardiales</taxon>
        <taxon>Pseudonocardiaceae</taxon>
        <taxon>Amycolatopsis</taxon>
    </lineage>
</organism>
<gene>
    <name evidence="3" type="ORF">SD37_12055</name>
</gene>
<feature type="transmembrane region" description="Helical" evidence="1">
    <location>
        <begin position="66"/>
        <end position="90"/>
    </location>
</feature>
<feature type="transmembrane region" description="Helical" evidence="1">
    <location>
        <begin position="42"/>
        <end position="60"/>
    </location>
</feature>
<keyword evidence="1" id="KW-0472">Membrane</keyword>
<dbReference type="AlphaFoldDB" id="A0A193BVW0"/>
<protein>
    <recommendedName>
        <fullName evidence="2">YdbS-like PH domain-containing protein</fullName>
    </recommendedName>
</protein>
<keyword evidence="1" id="KW-0812">Transmembrane</keyword>
<name>A0A193BVW0_AMYOR</name>
<dbReference type="eggNOG" id="COG3402">
    <property type="taxonomic scope" value="Bacteria"/>
</dbReference>
<evidence type="ECO:0000313" key="4">
    <source>
        <dbReference type="Proteomes" id="UP000093695"/>
    </source>
</evidence>
<keyword evidence="4" id="KW-1185">Reference proteome</keyword>
<dbReference type="STRING" id="31958.SD37_12055"/>
<sequence>MRSHCKRSSGVNSVEADRGKVRLRPPRNALDRRVLGWWRLQGTLFWGAPVLVLVLLGLLITPARTWLLTPAVVFAVLGVVWVVAMPVWWFKVHRWEVTETAVYTRSGFFWQEWRVAPMSRIQTVDTVRGPLQQVFKLATVTVTTASARGAVKIRGLDHELAASLAEQLTETTQATPGDAT</sequence>
<feature type="domain" description="YdbS-like PH" evidence="2">
    <location>
        <begin position="93"/>
        <end position="168"/>
    </location>
</feature>
<dbReference type="EMBL" id="CP016174">
    <property type="protein sequence ID" value="ANN16309.1"/>
    <property type="molecule type" value="Genomic_DNA"/>
</dbReference>
<reference evidence="3 4" key="1">
    <citation type="journal article" date="2015" name="Genome Announc.">
        <title>Draft Genome Sequence of Norvancomycin-Producing Strain Amycolatopsis orientalis CPCC200066.</title>
        <authorList>
            <person name="Lei X."/>
            <person name="Yuan F."/>
            <person name="Shi Y."/>
            <person name="Li X."/>
            <person name="Wang L."/>
            <person name="Hong B."/>
        </authorList>
    </citation>
    <scope>NUCLEOTIDE SEQUENCE [LARGE SCALE GENOMIC DNA]</scope>
    <source>
        <strain evidence="3 4">B-37</strain>
    </source>
</reference>
<keyword evidence="1" id="KW-1133">Transmembrane helix</keyword>
<evidence type="ECO:0000313" key="3">
    <source>
        <dbReference type="EMBL" id="ANN16309.1"/>
    </source>
</evidence>
<evidence type="ECO:0000259" key="2">
    <source>
        <dbReference type="Pfam" id="PF03703"/>
    </source>
</evidence>
<dbReference type="KEGG" id="aori:SD37_12055"/>
<proteinExistence type="predicted"/>
<dbReference type="PANTHER" id="PTHR34473:SF3">
    <property type="entry name" value="TRANSMEMBRANE PROTEIN-RELATED"/>
    <property type="match status" value="1"/>
</dbReference>
<evidence type="ECO:0000256" key="1">
    <source>
        <dbReference type="SAM" id="Phobius"/>
    </source>
</evidence>
<dbReference type="InterPro" id="IPR005182">
    <property type="entry name" value="YdbS-like_PH"/>
</dbReference>
<dbReference type="Proteomes" id="UP000093695">
    <property type="component" value="Chromosome"/>
</dbReference>
<dbReference type="RefSeq" id="WP_044854113.1">
    <property type="nucleotide sequence ID" value="NZ_CP016174.1"/>
</dbReference>